<dbReference type="Proteomes" id="UP000288361">
    <property type="component" value="Unassembled WGS sequence"/>
</dbReference>
<dbReference type="InterPro" id="IPR016866">
    <property type="entry name" value="UCP028069"/>
</dbReference>
<reference evidence="2 3" key="1">
    <citation type="journal article" date="2011" name="Front. Microbiol.">
        <title>Genomic signatures of strain selection and enhancement in Bacillus atrophaeus var. globigii, a historical biowarfare simulant.</title>
        <authorList>
            <person name="Gibbons H.S."/>
            <person name="Broomall S.M."/>
            <person name="McNew L.A."/>
            <person name="Daligault H."/>
            <person name="Chapman C."/>
            <person name="Bruce D."/>
            <person name="Karavis M."/>
            <person name="Krepps M."/>
            <person name="McGregor P.A."/>
            <person name="Hong C."/>
            <person name="Park K.H."/>
            <person name="Akmal A."/>
            <person name="Feldman A."/>
            <person name="Lin J.S."/>
            <person name="Chang W.E."/>
            <person name="Higgs B.W."/>
            <person name="Demirev P."/>
            <person name="Lindquist J."/>
            <person name="Liem A."/>
            <person name="Fochler E."/>
            <person name="Read T.D."/>
            <person name="Tapia R."/>
            <person name="Johnson S."/>
            <person name="Bishop-Lilly K.A."/>
            <person name="Detter C."/>
            <person name="Han C."/>
            <person name="Sozhamannan S."/>
            <person name="Rosenzweig C.N."/>
            <person name="Skowronski E.W."/>
        </authorList>
    </citation>
    <scope>NUCLEOTIDE SEQUENCE [LARGE SCALE GENOMIC DNA]</scope>
    <source>
        <strain evidence="2 3">TPS4-2</strain>
    </source>
</reference>
<gene>
    <name evidence="2" type="ORF">CWI73_04655</name>
</gene>
<sequence length="280" mass="31843">MFRALGVEAEVKSNWLGTMTKVIKRTKLAATLMGVMAFAGTGVAAAQQVDVAKLQNEEKKILEADAQSQEKVNSLFEQSQDLLIEYRSVVAEYENLKVYNDHVQRLVNDQEATLASLQKQIDGIERTKQGVVPLMYEMIDALEQFVKLDIPIHREKRMERVEGLRDIMDSANVSTSEQFRQIIEAYQTEMDYGSGLISYQGNLEVDGEQVAVDYFHMGRVAFLAQSLDLRNAWIYNNETDEWTALEDEFIRPLTQAIRMSRKQTAYDLVKLPVFAAESAE</sequence>
<dbReference type="EMBL" id="PIQA01000001">
    <property type="protein sequence ID" value="RUO68137.1"/>
    <property type="molecule type" value="Genomic_DNA"/>
</dbReference>
<dbReference type="PIRSF" id="PIRSF028069">
    <property type="entry name" value="UCP028069"/>
    <property type="match status" value="1"/>
</dbReference>
<dbReference type="Pfam" id="PF11932">
    <property type="entry name" value="DUF3450"/>
    <property type="match status" value="1"/>
</dbReference>
<name>A0A432YXU5_9GAMM</name>
<accession>A0A432YXU5</accession>
<evidence type="ECO:0000313" key="3">
    <source>
        <dbReference type="Proteomes" id="UP000288361"/>
    </source>
</evidence>
<dbReference type="AlphaFoldDB" id="A0A432YXU5"/>
<evidence type="ECO:0000313" key="2">
    <source>
        <dbReference type="EMBL" id="RUO68137.1"/>
    </source>
</evidence>
<comment type="caution">
    <text evidence="2">The sequence shown here is derived from an EMBL/GenBank/DDBJ whole genome shotgun (WGS) entry which is preliminary data.</text>
</comment>
<feature type="coiled-coil region" evidence="1">
    <location>
        <begin position="100"/>
        <end position="127"/>
    </location>
</feature>
<organism evidence="2 3">
    <name type="scientific">Idiomarina piscisalsi</name>
    <dbReference type="NCBI Taxonomy" id="1096243"/>
    <lineage>
        <taxon>Bacteria</taxon>
        <taxon>Pseudomonadati</taxon>
        <taxon>Pseudomonadota</taxon>
        <taxon>Gammaproteobacteria</taxon>
        <taxon>Alteromonadales</taxon>
        <taxon>Idiomarinaceae</taxon>
        <taxon>Idiomarina</taxon>
    </lineage>
</organism>
<evidence type="ECO:0000256" key="1">
    <source>
        <dbReference type="SAM" id="Coils"/>
    </source>
</evidence>
<protein>
    <submittedName>
        <fullName evidence="2">DUF3450 domain-containing protein</fullName>
    </submittedName>
</protein>
<keyword evidence="1" id="KW-0175">Coiled coil</keyword>
<proteinExistence type="predicted"/>